<proteinExistence type="inferred from homology"/>
<evidence type="ECO:0000256" key="5">
    <source>
        <dbReference type="ARBA" id="ARBA00023004"/>
    </source>
</evidence>
<dbReference type="EMBL" id="LT934117">
    <property type="protein sequence ID" value="VAH94175.1"/>
    <property type="molecule type" value="Genomic_DNA"/>
</dbReference>
<feature type="region of interest" description="Disordered" evidence="7">
    <location>
        <begin position="587"/>
        <end position="616"/>
    </location>
</feature>
<dbReference type="FunFam" id="3.40.50.11840:FF:000004">
    <property type="entry name" value="2-(3-amino-3-carboxypropyl)histidine synthase subunit 2"/>
    <property type="match status" value="1"/>
</dbReference>
<dbReference type="InterPro" id="IPR042265">
    <property type="entry name" value="DPH1/DPH2_3"/>
</dbReference>
<keyword evidence="9" id="KW-1185">Reference proteome</keyword>
<evidence type="ECO:0000256" key="2">
    <source>
        <dbReference type="ARBA" id="ARBA00005156"/>
    </source>
</evidence>
<dbReference type="Gene3D" id="3.40.50.11840">
    <property type="entry name" value="Diphthamide synthesis DPH1/DPH2 domain 1"/>
    <property type="match status" value="1"/>
</dbReference>
<organism evidence="8 9">
    <name type="scientific">Triticum turgidum subsp. durum</name>
    <name type="common">Durum wheat</name>
    <name type="synonym">Triticum durum</name>
    <dbReference type="NCBI Taxonomy" id="4567"/>
    <lineage>
        <taxon>Eukaryota</taxon>
        <taxon>Viridiplantae</taxon>
        <taxon>Streptophyta</taxon>
        <taxon>Embryophyta</taxon>
        <taxon>Tracheophyta</taxon>
        <taxon>Spermatophyta</taxon>
        <taxon>Magnoliopsida</taxon>
        <taxon>Liliopsida</taxon>
        <taxon>Poales</taxon>
        <taxon>Poaceae</taxon>
        <taxon>BOP clade</taxon>
        <taxon>Pooideae</taxon>
        <taxon>Triticodae</taxon>
        <taxon>Triticeae</taxon>
        <taxon>Triticinae</taxon>
        <taxon>Triticum</taxon>
    </lineage>
</organism>
<evidence type="ECO:0000256" key="4">
    <source>
        <dbReference type="ARBA" id="ARBA00022723"/>
    </source>
</evidence>
<dbReference type="GO" id="GO:0005829">
    <property type="term" value="C:cytosol"/>
    <property type="evidence" value="ECO:0007669"/>
    <property type="project" value="EnsemblPlants"/>
</dbReference>
<evidence type="ECO:0000313" key="8">
    <source>
        <dbReference type="EMBL" id="VAH94175.1"/>
    </source>
</evidence>
<dbReference type="FunFam" id="3.40.50.11860:FF:000001">
    <property type="entry name" value="2-(3-amino-3-carboxypropyl)histidine synthase subunit 2"/>
    <property type="match status" value="1"/>
</dbReference>
<protein>
    <recommendedName>
        <fullName evidence="10">2-(3-amino-3-carboxypropyl)histidine synthase subunit 2</fullName>
    </recommendedName>
</protein>
<keyword evidence="6" id="KW-0411">Iron-sulfur</keyword>
<evidence type="ECO:0000256" key="7">
    <source>
        <dbReference type="SAM" id="MobiDB-lite"/>
    </source>
</evidence>
<evidence type="ECO:0000256" key="6">
    <source>
        <dbReference type="ARBA" id="ARBA00023014"/>
    </source>
</evidence>
<dbReference type="NCBIfam" id="TIGR00322">
    <property type="entry name" value="diphth2_R"/>
    <property type="match status" value="1"/>
</dbReference>
<dbReference type="GO" id="GO:0006979">
    <property type="term" value="P:response to oxidative stress"/>
    <property type="evidence" value="ECO:0007669"/>
    <property type="project" value="EnsemblPlants"/>
</dbReference>
<dbReference type="InterPro" id="IPR016435">
    <property type="entry name" value="DPH1/DPH2"/>
</dbReference>
<dbReference type="SFLD" id="SFLDS00032">
    <property type="entry name" value="Radical_SAM_3-amino-3-carboxyp"/>
    <property type="match status" value="1"/>
</dbReference>
<dbReference type="Gene3D" id="3.40.50.11860">
    <property type="entry name" value="Diphthamide synthesis DPH1/DPH2 domain 3"/>
    <property type="match status" value="1"/>
</dbReference>
<dbReference type="SFLD" id="SFLDG01121">
    <property type="entry name" value="Diphthamide_biosynthesis"/>
    <property type="match status" value="1"/>
</dbReference>
<dbReference type="GO" id="GO:0046872">
    <property type="term" value="F:metal ion binding"/>
    <property type="evidence" value="ECO:0007669"/>
    <property type="project" value="UniProtKB-KW"/>
</dbReference>
<dbReference type="Pfam" id="PF01866">
    <property type="entry name" value="Diphthamide_syn"/>
    <property type="match status" value="1"/>
</dbReference>
<sequence length="616" mass="67146">MGVPRAAAWEFAGDAVHRGAAAALVATGATPTSIGASQLLWSARPPNSPPRFNVAQRPDSAASVDHRDGNIFSQIFPVLDGHASRRRMYGLATAVAADGRVLRHHHVEYIYKESSRYEIPRTAEFLRGRAYTRVALQFPDELLKDAAAVARALRAELGGGAKLFVMADTAYNSCCVDEVGASNIDAQCVVHYGHSCMSPTSNLPAFFVFGKAPLDISSCCRSLLDCSRESSKPVLVLCGLEYAHALDDLKRATVGLCKSDCQNSEIHYAEVLCSEMSPSSSSTAEEQCSQSNGSTHNDGLPAHNDDLATLVNSCCNVEGSTRKYNLGGLTWRISTDEKMDDYLLYWIGQDNSAFANVALTFNKCDIVRYDTAANQFSRDVSHLMKILRRRYYLVEKAKDANIVGILVGTLGVAGYLDIVEQMKNLIKAAGKKSYTLVMGRPNSAKLANFPECEVFVYVSCAQTALLDSKEFLAPVITPFEAVLAFSRGREWTGEYLLDFKDLISSEKPEVVSKSEEARFSFIKGGYVEDDCAQENEEHSETSLALAELTEKALSTRNQNSDAVLYQGGAKSAIEYLKARSYRGMTGEYEGPAPDSVLIGRTGRAAGYSDEKTKSPQ</sequence>
<dbReference type="OMA" id="QIWNENH"/>
<name>A0A9R0SFI9_TRITD</name>
<dbReference type="Gramene" id="TRITD4Av1G175250.1">
    <property type="protein sequence ID" value="TRITD4Av1G175250.1"/>
    <property type="gene ID" value="TRITD4Av1G175250"/>
</dbReference>
<dbReference type="PANTHER" id="PTHR10762">
    <property type="entry name" value="DIPHTHAMIDE BIOSYNTHESIS PROTEIN"/>
    <property type="match status" value="1"/>
</dbReference>
<dbReference type="AlphaFoldDB" id="A0A9R0SFI9"/>
<comment type="cofactor">
    <cofactor evidence="1">
        <name>[4Fe-4S] cluster</name>
        <dbReference type="ChEBI" id="CHEBI:49883"/>
    </cofactor>
</comment>
<comment type="pathway">
    <text evidence="2">Protein modification; peptidyl-diphthamide biosynthesis.</text>
</comment>
<reference evidence="8 9" key="1">
    <citation type="submission" date="2017-09" db="EMBL/GenBank/DDBJ databases">
        <authorList>
            <consortium name="International Durum Wheat Genome Sequencing Consortium (IDWGSC)"/>
            <person name="Milanesi L."/>
        </authorList>
    </citation>
    <scope>NUCLEOTIDE SEQUENCE [LARGE SCALE GENOMIC DNA]</scope>
    <source>
        <strain evidence="9">cv. Svevo</strain>
    </source>
</reference>
<dbReference type="GO" id="GO:0017183">
    <property type="term" value="P:protein histidyl modification to diphthamide"/>
    <property type="evidence" value="ECO:0007669"/>
    <property type="project" value="InterPro"/>
</dbReference>
<accession>A0A9R0SFI9</accession>
<evidence type="ECO:0000256" key="3">
    <source>
        <dbReference type="ARBA" id="ARBA00006179"/>
    </source>
</evidence>
<dbReference type="GO" id="GO:0090560">
    <property type="term" value="F:2-(3-amino-3-carboxypropyl)histidine synthase activity"/>
    <property type="evidence" value="ECO:0007669"/>
    <property type="project" value="InterPro"/>
</dbReference>
<keyword evidence="4" id="KW-0479">Metal-binding</keyword>
<gene>
    <name evidence="8" type="ORF">TRITD_4Av1G175250</name>
</gene>
<dbReference type="Proteomes" id="UP000324705">
    <property type="component" value="Chromosome 4A"/>
</dbReference>
<keyword evidence="5" id="KW-0408">Iron</keyword>
<comment type="similarity">
    <text evidence="3">Belongs to the DPH1/DPH2 family. DPH2 subfamily.</text>
</comment>
<dbReference type="InterPro" id="IPR042263">
    <property type="entry name" value="DPH1/DPH2_1"/>
</dbReference>
<evidence type="ECO:0008006" key="10">
    <source>
        <dbReference type="Google" id="ProtNLM"/>
    </source>
</evidence>
<dbReference type="PANTHER" id="PTHR10762:SF2">
    <property type="entry name" value="2-(3-AMINO-3-CARBOXYPROPYL)HISTIDINE SYNTHASE SUBUNIT 2"/>
    <property type="match status" value="1"/>
</dbReference>
<evidence type="ECO:0000256" key="1">
    <source>
        <dbReference type="ARBA" id="ARBA00001966"/>
    </source>
</evidence>
<dbReference type="GO" id="GO:0051536">
    <property type="term" value="F:iron-sulfur cluster binding"/>
    <property type="evidence" value="ECO:0007669"/>
    <property type="project" value="UniProtKB-KW"/>
</dbReference>
<evidence type="ECO:0000313" key="9">
    <source>
        <dbReference type="Proteomes" id="UP000324705"/>
    </source>
</evidence>